<proteinExistence type="predicted"/>
<sequence length="360" mass="40518">MHSQESAVIASLSAAFVDFLCHLLDDQGYGTQEWSDQVTEKTRSNRFSKISRAARIERILLSEQGQHAIRRVASWNEALTTGNLDKLTEFHDKFRFICVVGIPRTGGSYLTSELYQALGYNPEAVPAVVAHDGFPDARPFKIGPGNTWIEILSALAQYLTTVEMYFDTRNARPKSGRVVVPKKLTKAVYAGALFRSVFGADAHYFLTVRNPVSACLSTIDKSGGMPAGEKFEARSNIERWAERDVSWLIKDASECRIMDYFHVYVKYWELYHYRMALCGILQPGNFTVVPYEKYSMIQVADQWRNAFGSESAAGDFYIGKPGIEKRSDWSEMSNAAIHRVASVWESVGLNFPVEALLKGY</sequence>
<protein>
    <recommendedName>
        <fullName evidence="3">Sulfotransferase</fullName>
    </recommendedName>
</protein>
<gene>
    <name evidence="1" type="ORF">ABDJ85_00975</name>
</gene>
<organism evidence="1 2">
    <name type="scientific">Roseateles paludis</name>
    <dbReference type="NCBI Taxonomy" id="3145238"/>
    <lineage>
        <taxon>Bacteria</taxon>
        <taxon>Pseudomonadati</taxon>
        <taxon>Pseudomonadota</taxon>
        <taxon>Betaproteobacteria</taxon>
        <taxon>Burkholderiales</taxon>
        <taxon>Sphaerotilaceae</taxon>
        <taxon>Roseateles</taxon>
    </lineage>
</organism>
<dbReference type="EMBL" id="JBDPZD010000001">
    <property type="protein sequence ID" value="MEO3690021.1"/>
    <property type="molecule type" value="Genomic_DNA"/>
</dbReference>
<dbReference type="InterPro" id="IPR027417">
    <property type="entry name" value="P-loop_NTPase"/>
</dbReference>
<name>A0ABV0FVS1_9BURK</name>
<dbReference type="Proteomes" id="UP001495147">
    <property type="component" value="Unassembled WGS sequence"/>
</dbReference>
<dbReference type="Gene3D" id="3.40.50.300">
    <property type="entry name" value="P-loop containing nucleotide triphosphate hydrolases"/>
    <property type="match status" value="1"/>
</dbReference>
<accession>A0ABV0FVS1</accession>
<dbReference type="RefSeq" id="WP_347702857.1">
    <property type="nucleotide sequence ID" value="NZ_JBDPZD010000001.1"/>
</dbReference>
<evidence type="ECO:0000313" key="2">
    <source>
        <dbReference type="Proteomes" id="UP001495147"/>
    </source>
</evidence>
<comment type="caution">
    <text evidence="1">The sequence shown here is derived from an EMBL/GenBank/DDBJ whole genome shotgun (WGS) entry which is preliminary data.</text>
</comment>
<evidence type="ECO:0000313" key="1">
    <source>
        <dbReference type="EMBL" id="MEO3690021.1"/>
    </source>
</evidence>
<keyword evidence="2" id="KW-1185">Reference proteome</keyword>
<dbReference type="SUPFAM" id="SSF52540">
    <property type="entry name" value="P-loop containing nucleoside triphosphate hydrolases"/>
    <property type="match status" value="1"/>
</dbReference>
<evidence type="ECO:0008006" key="3">
    <source>
        <dbReference type="Google" id="ProtNLM"/>
    </source>
</evidence>
<reference evidence="1 2" key="1">
    <citation type="submission" date="2024-05" db="EMBL/GenBank/DDBJ databases">
        <title>Roseateles sp. DJS-2-20 16S ribosomal RNA gene Genome sequencing and assembly.</title>
        <authorList>
            <person name="Woo H."/>
        </authorList>
    </citation>
    <scope>NUCLEOTIDE SEQUENCE [LARGE SCALE GENOMIC DNA]</scope>
    <source>
        <strain evidence="1 2">DJS-2-20</strain>
    </source>
</reference>